<dbReference type="Proteomes" id="UP000234585">
    <property type="component" value="Unassembled WGS sequence"/>
</dbReference>
<dbReference type="OrthoDB" id="4429687at2759"/>
<dbReference type="AlphaFoldDB" id="A0A2I2F1C8"/>
<organism evidence="1 2">
    <name type="scientific">Aspergillus candidus</name>
    <dbReference type="NCBI Taxonomy" id="41067"/>
    <lineage>
        <taxon>Eukaryota</taxon>
        <taxon>Fungi</taxon>
        <taxon>Dikarya</taxon>
        <taxon>Ascomycota</taxon>
        <taxon>Pezizomycotina</taxon>
        <taxon>Eurotiomycetes</taxon>
        <taxon>Eurotiomycetidae</taxon>
        <taxon>Eurotiales</taxon>
        <taxon>Aspergillaceae</taxon>
        <taxon>Aspergillus</taxon>
        <taxon>Aspergillus subgen. Circumdati</taxon>
    </lineage>
</organism>
<keyword evidence="2" id="KW-1185">Reference proteome</keyword>
<reference evidence="1 2" key="1">
    <citation type="submission" date="2017-12" db="EMBL/GenBank/DDBJ databases">
        <authorList>
            <consortium name="DOE Joint Genome Institute"/>
            <person name="Haridas S."/>
            <person name="Kjaerbolling I."/>
            <person name="Vesth T.C."/>
            <person name="Frisvad J.C."/>
            <person name="Nybo J.L."/>
            <person name="Theobald S."/>
            <person name="Kuo A."/>
            <person name="Bowyer P."/>
            <person name="Matsuda Y."/>
            <person name="Mondo S."/>
            <person name="Lyhne E.K."/>
            <person name="Kogle M.E."/>
            <person name="Clum A."/>
            <person name="Lipzen A."/>
            <person name="Salamov A."/>
            <person name="Ngan C.Y."/>
            <person name="Daum C."/>
            <person name="Chiniquy J."/>
            <person name="Barry K."/>
            <person name="LaButti K."/>
            <person name="Simmons B.A."/>
            <person name="Magnuson J.K."/>
            <person name="Mortensen U.H."/>
            <person name="Larsen T.O."/>
            <person name="Grigoriev I.V."/>
            <person name="Baker S.E."/>
            <person name="Andersen M.R."/>
            <person name="Nordberg H.P."/>
            <person name="Cantor M.N."/>
            <person name="Hua S.X."/>
        </authorList>
    </citation>
    <scope>NUCLEOTIDE SEQUENCE [LARGE SCALE GENOMIC DNA]</scope>
    <source>
        <strain evidence="1 2">CBS 102.13</strain>
    </source>
</reference>
<evidence type="ECO:0000313" key="2">
    <source>
        <dbReference type="Proteomes" id="UP000234585"/>
    </source>
</evidence>
<gene>
    <name evidence="1" type="ORF">BDW47DRAFT_134342</name>
</gene>
<protein>
    <submittedName>
        <fullName evidence="1">Uncharacterized protein</fullName>
    </submittedName>
</protein>
<accession>A0A2I2F1C8</accession>
<sequence length="202" mass="22744">MVSHRGYYINPNTAINIDTKFVPCPPGLFRRYMFVPLVGDYLTLESLLQAMVHTVQAGEGIGGVKVDDARLGGVWFQFNVTEEEPIEPRQHLEAVADLKKRTLGLMELINLDRGFTRCQMGVFRRFMFVPLTGHYFTLVSLLQAMLSAVRAGEGIPATSIDAVRAGGVWFRFDVVEEGLIEPRLRLEAMAELKMRILRLMGI</sequence>
<evidence type="ECO:0000313" key="1">
    <source>
        <dbReference type="EMBL" id="PLB34440.1"/>
    </source>
</evidence>
<dbReference type="RefSeq" id="XP_024668452.1">
    <property type="nucleotide sequence ID" value="XM_024818057.1"/>
</dbReference>
<name>A0A2I2F1C8_ASPCN</name>
<dbReference type="EMBL" id="KZ559179">
    <property type="protein sequence ID" value="PLB34440.1"/>
    <property type="molecule type" value="Genomic_DNA"/>
</dbReference>
<proteinExistence type="predicted"/>
<dbReference type="GeneID" id="36525217"/>